<dbReference type="FunFam" id="3.30.160.810:FF:000001">
    <property type="entry name" value="50S ribosomal protein L3"/>
    <property type="match status" value="1"/>
</dbReference>
<evidence type="ECO:0000313" key="13">
    <source>
        <dbReference type="Proteomes" id="UP001056323"/>
    </source>
</evidence>
<evidence type="ECO:0000256" key="5">
    <source>
        <dbReference type="ARBA" id="ARBA00022980"/>
    </source>
</evidence>
<accession>A0AAE9I7S6</accession>
<dbReference type="Proteomes" id="UP001056483">
    <property type="component" value="Chromosome"/>
</dbReference>
<dbReference type="SUPFAM" id="SSF50447">
    <property type="entry name" value="Translation proteins"/>
    <property type="match status" value="1"/>
</dbReference>
<dbReference type="PANTHER" id="PTHR11229:SF16">
    <property type="entry name" value="LARGE RIBOSOMAL SUBUNIT PROTEIN UL3C"/>
    <property type="match status" value="1"/>
</dbReference>
<dbReference type="EMBL" id="CP097751">
    <property type="protein sequence ID" value="URJ27424.1"/>
    <property type="molecule type" value="Genomic_DNA"/>
</dbReference>
<dbReference type="RefSeq" id="WP_250246930.1">
    <property type="nucleotide sequence ID" value="NZ_CP097749.1"/>
</dbReference>
<protein>
    <recommendedName>
        <fullName evidence="7 8">Large ribosomal subunit protein uL3</fullName>
    </recommendedName>
</protein>
<name>A0AAE9I7S6_9ENTR</name>
<dbReference type="Pfam" id="PF00297">
    <property type="entry name" value="Ribosomal_L3"/>
    <property type="match status" value="1"/>
</dbReference>
<evidence type="ECO:0000256" key="8">
    <source>
        <dbReference type="HAMAP-Rule" id="MF_01325"/>
    </source>
</evidence>
<dbReference type="GO" id="GO:0022625">
    <property type="term" value="C:cytosolic large ribosomal subunit"/>
    <property type="evidence" value="ECO:0007669"/>
    <property type="project" value="TreeGrafter"/>
</dbReference>
<evidence type="ECO:0000256" key="6">
    <source>
        <dbReference type="ARBA" id="ARBA00023274"/>
    </source>
</evidence>
<dbReference type="HAMAP" id="MF_01325_B">
    <property type="entry name" value="Ribosomal_uL3_B"/>
    <property type="match status" value="1"/>
</dbReference>
<dbReference type="AlphaFoldDB" id="A0AAE9I7S6"/>
<organism evidence="12 13">
    <name type="scientific">Candidatus Blochmanniella camponoti</name>
    <dbReference type="NCBI Taxonomy" id="108080"/>
    <lineage>
        <taxon>Bacteria</taxon>
        <taxon>Pseudomonadati</taxon>
        <taxon>Pseudomonadota</taxon>
        <taxon>Gammaproteobacteria</taxon>
        <taxon>Enterobacterales</taxon>
        <taxon>Enterobacteriaceae</taxon>
        <taxon>ant endosymbionts</taxon>
        <taxon>Candidatus Blochmanniella</taxon>
    </lineage>
</organism>
<evidence type="ECO:0000256" key="2">
    <source>
        <dbReference type="ARBA" id="ARBA00022481"/>
    </source>
</evidence>
<comment type="subunit">
    <text evidence="8 10">Part of the 50S ribosomal subunit. Forms a cluster with proteins L14 and L19.</text>
</comment>
<dbReference type="NCBIfam" id="TIGR03625">
    <property type="entry name" value="L3_bact"/>
    <property type="match status" value="1"/>
</dbReference>
<dbReference type="InterPro" id="IPR019927">
    <property type="entry name" value="Ribosomal_uL3_bac/org-type"/>
</dbReference>
<evidence type="ECO:0000313" key="12">
    <source>
        <dbReference type="EMBL" id="URJ27424.1"/>
    </source>
</evidence>
<evidence type="ECO:0000313" key="11">
    <source>
        <dbReference type="EMBL" id="URJ24620.1"/>
    </source>
</evidence>
<keyword evidence="14" id="KW-1185">Reference proteome</keyword>
<sequence>MQGLIGQKLGMTRLFDKDGVSIPVTMIEITPHRVTQIKNIENDGYCAVQVTTGIKNFKHINRPETGHMIKSGVDAGRGVWEFRCEEEGMSQLSLGDIITIQIFTNVKKVDITGISKGKGFAGTIKRWNFHMQDASHGNSLSHRAPGSIGQNQTPGRVFKGKKMAGQLGNYKVTVQNLDVVNVDVKLNLLLVKGAVPGIIGGNLSIKKSVKINIRENM</sequence>
<keyword evidence="2 8" id="KW-0488">Methylation</keyword>
<dbReference type="PROSITE" id="PS00474">
    <property type="entry name" value="RIBOSOMAL_L3"/>
    <property type="match status" value="1"/>
</dbReference>
<proteinExistence type="inferred from homology"/>
<comment type="similarity">
    <text evidence="1 8 9">Belongs to the universal ribosomal protein uL3 family.</text>
</comment>
<dbReference type="GO" id="GO:0019843">
    <property type="term" value="F:rRNA binding"/>
    <property type="evidence" value="ECO:0007669"/>
    <property type="project" value="UniProtKB-UniRule"/>
</dbReference>
<keyword evidence="3 8" id="KW-0699">rRNA-binding</keyword>
<evidence type="ECO:0000256" key="1">
    <source>
        <dbReference type="ARBA" id="ARBA00006540"/>
    </source>
</evidence>
<dbReference type="InterPro" id="IPR000597">
    <property type="entry name" value="Ribosomal_uL3"/>
</dbReference>
<dbReference type="Proteomes" id="UP001056323">
    <property type="component" value="Chromosome"/>
</dbReference>
<dbReference type="InterPro" id="IPR009000">
    <property type="entry name" value="Transl_B-barrel_sf"/>
</dbReference>
<comment type="PTM">
    <text evidence="8">Methylated by PrmB.</text>
</comment>
<gene>
    <name evidence="8 12" type="primary">rplC</name>
    <name evidence="12" type="ORF">M9394_02575</name>
    <name evidence="11" type="ORF">M9404_00625</name>
</gene>
<dbReference type="FunFam" id="2.40.30.10:FF:000004">
    <property type="entry name" value="50S ribosomal protein L3"/>
    <property type="match status" value="1"/>
</dbReference>
<dbReference type="PANTHER" id="PTHR11229">
    <property type="entry name" value="50S RIBOSOMAL PROTEIN L3"/>
    <property type="match status" value="1"/>
</dbReference>
<dbReference type="GO" id="GO:0006412">
    <property type="term" value="P:translation"/>
    <property type="evidence" value="ECO:0007669"/>
    <property type="project" value="UniProtKB-UniRule"/>
</dbReference>
<evidence type="ECO:0000313" key="14">
    <source>
        <dbReference type="Proteomes" id="UP001056483"/>
    </source>
</evidence>
<keyword evidence="4 8" id="KW-0694">RNA-binding</keyword>
<keyword evidence="5 8" id="KW-0689">Ribosomal protein</keyword>
<evidence type="ECO:0000256" key="10">
    <source>
        <dbReference type="RuleBase" id="RU003906"/>
    </source>
</evidence>
<dbReference type="EMBL" id="CP097750">
    <property type="protein sequence ID" value="URJ24620.1"/>
    <property type="molecule type" value="Genomic_DNA"/>
</dbReference>
<evidence type="ECO:0000256" key="9">
    <source>
        <dbReference type="RuleBase" id="RU003905"/>
    </source>
</evidence>
<dbReference type="InterPro" id="IPR019926">
    <property type="entry name" value="Ribosomal_uL3_CS"/>
</dbReference>
<comment type="function">
    <text evidence="8 10">One of the primary rRNA binding proteins, it binds directly near the 3'-end of the 23S rRNA, where it nucleates assembly of the 50S subunit.</text>
</comment>
<dbReference type="Gene3D" id="2.40.30.10">
    <property type="entry name" value="Translation factors"/>
    <property type="match status" value="1"/>
</dbReference>
<evidence type="ECO:0000256" key="7">
    <source>
        <dbReference type="ARBA" id="ARBA00035243"/>
    </source>
</evidence>
<dbReference type="GO" id="GO:0003735">
    <property type="term" value="F:structural constituent of ribosome"/>
    <property type="evidence" value="ECO:0007669"/>
    <property type="project" value="UniProtKB-UniRule"/>
</dbReference>
<dbReference type="KEGG" id="bhb:M9394_02575"/>
<reference evidence="12" key="1">
    <citation type="submission" date="2022-05" db="EMBL/GenBank/DDBJ databases">
        <title>Impact of host demography and evolutionary history on endosymbiont molecular evolution: a test in carpenter ants (Genus Camponotus) and their Blochmannia endosymbionts.</title>
        <authorList>
            <person name="Manthey J.D."/>
            <person name="Giron J.C."/>
            <person name="Hruska J.P."/>
        </authorList>
    </citation>
    <scope>NUCLEOTIDE SEQUENCE</scope>
    <source>
        <strain evidence="12">C-049</strain>
        <strain evidence="11">C-050</strain>
    </source>
</reference>
<keyword evidence="6 8" id="KW-0687">Ribonucleoprotein</keyword>
<feature type="modified residue" description="N5-methylglutamine" evidence="8">
    <location>
        <position position="152"/>
    </location>
</feature>
<evidence type="ECO:0000256" key="3">
    <source>
        <dbReference type="ARBA" id="ARBA00022730"/>
    </source>
</evidence>
<dbReference type="Gene3D" id="3.30.160.810">
    <property type="match status" value="1"/>
</dbReference>
<evidence type="ECO:0000256" key="4">
    <source>
        <dbReference type="ARBA" id="ARBA00022884"/>
    </source>
</evidence>